<dbReference type="EMBL" id="WHPF01000002">
    <property type="protein sequence ID" value="NNV54322.1"/>
    <property type="molecule type" value="Genomic_DNA"/>
</dbReference>
<keyword evidence="2" id="KW-0964">Secreted</keyword>
<feature type="signal peptide" evidence="4">
    <location>
        <begin position="1"/>
        <end position="29"/>
    </location>
</feature>
<comment type="caution">
    <text evidence="6">The sequence shown here is derived from an EMBL/GenBank/DDBJ whole genome shotgun (WGS) entry which is preliminary data.</text>
</comment>
<dbReference type="InterPro" id="IPR055372">
    <property type="entry name" value="CBM96"/>
</dbReference>
<reference evidence="6" key="1">
    <citation type="submission" date="2019-10" db="EMBL/GenBank/DDBJ databases">
        <title>Draft genome sequence of Panacibacter sp. KCS-6.</title>
        <authorList>
            <person name="Yim K.J."/>
        </authorList>
    </citation>
    <scope>NUCLEOTIDE SEQUENCE</scope>
    <source>
        <strain evidence="6">KCS-6</strain>
    </source>
</reference>
<gene>
    <name evidence="6" type="ORF">GD597_02540</name>
</gene>
<evidence type="ECO:0000313" key="7">
    <source>
        <dbReference type="Proteomes" id="UP000598971"/>
    </source>
</evidence>
<proteinExistence type="predicted"/>
<evidence type="ECO:0000256" key="3">
    <source>
        <dbReference type="ARBA" id="ARBA00022729"/>
    </source>
</evidence>
<dbReference type="AlphaFoldDB" id="A0A8J8FCT8"/>
<dbReference type="GO" id="GO:0005576">
    <property type="term" value="C:extracellular region"/>
    <property type="evidence" value="ECO:0007669"/>
    <property type="project" value="UniProtKB-SubCell"/>
</dbReference>
<accession>A0A8J8FCT8</accession>
<sequence length="252" mass="27872">MMKKNSTYFSLLVFVSILVALLNSCKKEAAENYATSVSAVNEESSVLLEMVAGANKLTLKPGVTDGQDTYVSKIDNDPNDGNGNLNYLHELISSKFYYFGQLATQRSYIKFDSLNKVPATSKITSAILYLYGESSSLSFPAGNSYFPGSSNPENACLIQRVVGGNWNQSNITWNNKPAITEKNQDTIPPSTSQWNYNTSVDVTKLVQTMVQTGNNYGFCIRLVDETAYRILEFSTSEATNPALRPKLVIKYK</sequence>
<feature type="chain" id="PRO_5035244474" evidence="4">
    <location>
        <begin position="30"/>
        <end position="252"/>
    </location>
</feature>
<organism evidence="6 7">
    <name type="scientific">Limnovirga soli</name>
    <dbReference type="NCBI Taxonomy" id="2656915"/>
    <lineage>
        <taxon>Bacteria</taxon>
        <taxon>Pseudomonadati</taxon>
        <taxon>Bacteroidota</taxon>
        <taxon>Chitinophagia</taxon>
        <taxon>Chitinophagales</taxon>
        <taxon>Chitinophagaceae</taxon>
        <taxon>Limnovirga</taxon>
    </lineage>
</organism>
<dbReference type="Proteomes" id="UP000598971">
    <property type="component" value="Unassembled WGS sequence"/>
</dbReference>
<dbReference type="Pfam" id="PF24517">
    <property type="entry name" value="CBM96"/>
    <property type="match status" value="1"/>
</dbReference>
<dbReference type="NCBIfam" id="NF033679">
    <property type="entry name" value="DNRLRE_dom"/>
    <property type="match status" value="1"/>
</dbReference>
<comment type="subcellular location">
    <subcellularLocation>
        <location evidence="1">Secreted</location>
    </subcellularLocation>
</comment>
<evidence type="ECO:0000256" key="1">
    <source>
        <dbReference type="ARBA" id="ARBA00004613"/>
    </source>
</evidence>
<evidence type="ECO:0000313" key="6">
    <source>
        <dbReference type="EMBL" id="NNV54322.1"/>
    </source>
</evidence>
<evidence type="ECO:0000259" key="5">
    <source>
        <dbReference type="Pfam" id="PF24517"/>
    </source>
</evidence>
<evidence type="ECO:0000256" key="4">
    <source>
        <dbReference type="SAM" id="SignalP"/>
    </source>
</evidence>
<name>A0A8J8FCT8_9BACT</name>
<feature type="domain" description="Carbohydrate-binding module family 96" evidence="5">
    <location>
        <begin position="65"/>
        <end position="250"/>
    </location>
</feature>
<keyword evidence="3 4" id="KW-0732">Signal</keyword>
<protein>
    <submittedName>
        <fullName evidence="6">DNRLRE domain-containing protein</fullName>
    </submittedName>
</protein>
<keyword evidence="7" id="KW-1185">Reference proteome</keyword>
<evidence type="ECO:0000256" key="2">
    <source>
        <dbReference type="ARBA" id="ARBA00022525"/>
    </source>
</evidence>